<reference evidence="2 3" key="1">
    <citation type="submission" date="2023-05" db="EMBL/GenBank/DDBJ databases">
        <title>B98-5 Cell Line De Novo Hybrid Assembly: An Optical Mapping Approach.</title>
        <authorList>
            <person name="Kananen K."/>
            <person name="Auerbach J.A."/>
            <person name="Kautto E."/>
            <person name="Blachly J.S."/>
        </authorList>
    </citation>
    <scope>NUCLEOTIDE SEQUENCE [LARGE SCALE GENOMIC DNA]</scope>
    <source>
        <strain evidence="2">B95-8</strain>
        <tissue evidence="2">Cell line</tissue>
    </source>
</reference>
<accession>A0ABQ9TXI6</accession>
<dbReference type="InterPro" id="IPR011029">
    <property type="entry name" value="DEATH-like_dom_sf"/>
</dbReference>
<gene>
    <name evidence="2" type="primary">NLRP11_3</name>
    <name evidence="2" type="ORF">P7K49_035127</name>
</gene>
<dbReference type="PROSITE" id="PS50824">
    <property type="entry name" value="DAPIN"/>
    <property type="match status" value="1"/>
</dbReference>
<comment type="caution">
    <text evidence="2">The sequence shown here is derived from an EMBL/GenBank/DDBJ whole genome shotgun (WGS) entry which is preliminary data.</text>
</comment>
<dbReference type="EMBL" id="JASSZA010000019">
    <property type="protein sequence ID" value="KAK2089220.1"/>
    <property type="molecule type" value="Genomic_DNA"/>
</dbReference>
<proteinExistence type="predicted"/>
<evidence type="ECO:0000259" key="1">
    <source>
        <dbReference type="PROSITE" id="PS50824"/>
    </source>
</evidence>
<dbReference type="CDD" id="cd08320">
    <property type="entry name" value="Pyrin_NALPs"/>
    <property type="match status" value="1"/>
</dbReference>
<dbReference type="Proteomes" id="UP001266305">
    <property type="component" value="Unassembled WGS sequence"/>
</dbReference>
<name>A0ABQ9TXI6_SAGOE</name>
<evidence type="ECO:0000313" key="3">
    <source>
        <dbReference type="Proteomes" id="UP001266305"/>
    </source>
</evidence>
<dbReference type="InterPro" id="IPR004020">
    <property type="entry name" value="DAPIN"/>
</dbReference>
<evidence type="ECO:0000313" key="2">
    <source>
        <dbReference type="EMBL" id="KAK2089220.1"/>
    </source>
</evidence>
<sequence length="99" mass="11991">MAEPDSTDFDLLWYLDSLTDREFQIFKNYLQRMISDLNLLKIPQIHSETPKEQLAALLAISYEGQHVWNMVFSIFERMRQYDLCQKITDRRNREWCAEK</sequence>
<dbReference type="Gene3D" id="1.10.533.10">
    <property type="entry name" value="Death Domain, Fas"/>
    <property type="match status" value="1"/>
</dbReference>
<organism evidence="2 3">
    <name type="scientific">Saguinus oedipus</name>
    <name type="common">Cotton-top tamarin</name>
    <name type="synonym">Oedipomidas oedipus</name>
    <dbReference type="NCBI Taxonomy" id="9490"/>
    <lineage>
        <taxon>Eukaryota</taxon>
        <taxon>Metazoa</taxon>
        <taxon>Chordata</taxon>
        <taxon>Craniata</taxon>
        <taxon>Vertebrata</taxon>
        <taxon>Euteleostomi</taxon>
        <taxon>Mammalia</taxon>
        <taxon>Eutheria</taxon>
        <taxon>Euarchontoglires</taxon>
        <taxon>Primates</taxon>
        <taxon>Haplorrhini</taxon>
        <taxon>Platyrrhini</taxon>
        <taxon>Cebidae</taxon>
        <taxon>Callitrichinae</taxon>
        <taxon>Saguinus</taxon>
    </lineage>
</organism>
<dbReference type="SUPFAM" id="SSF47986">
    <property type="entry name" value="DEATH domain"/>
    <property type="match status" value="1"/>
</dbReference>
<dbReference type="Pfam" id="PF02758">
    <property type="entry name" value="PYRIN"/>
    <property type="match status" value="1"/>
</dbReference>
<keyword evidence="3" id="KW-1185">Reference proteome</keyword>
<feature type="non-terminal residue" evidence="2">
    <location>
        <position position="99"/>
    </location>
</feature>
<dbReference type="SMART" id="SM01289">
    <property type="entry name" value="PYRIN"/>
    <property type="match status" value="1"/>
</dbReference>
<protein>
    <submittedName>
        <fullName evidence="2">NACHT, LRR and PYD domains-containing protein 11</fullName>
    </submittedName>
</protein>
<feature type="domain" description="Pyrin" evidence="1">
    <location>
        <begin position="1"/>
        <end position="93"/>
    </location>
</feature>